<dbReference type="Proteomes" id="UP000193719">
    <property type="component" value="Unassembled WGS sequence"/>
</dbReference>
<dbReference type="EMBL" id="MCFH01000010">
    <property type="protein sequence ID" value="ORX54704.1"/>
    <property type="molecule type" value="Genomic_DNA"/>
</dbReference>
<comment type="caution">
    <text evidence="8">The sequence shown here is derived from an EMBL/GenBank/DDBJ whole genome shotgun (WGS) entry which is preliminary data.</text>
</comment>
<evidence type="ECO:0000256" key="6">
    <source>
        <dbReference type="ARBA" id="ARBA00023136"/>
    </source>
</evidence>
<feature type="transmembrane region" description="Helical" evidence="7">
    <location>
        <begin position="12"/>
        <end position="35"/>
    </location>
</feature>
<evidence type="ECO:0000256" key="1">
    <source>
        <dbReference type="ARBA" id="ARBA00004477"/>
    </source>
</evidence>
<name>A0A1Y1VF36_9FUNG</name>
<comment type="similarity">
    <text evidence="2 7">Belongs to the DPM2 family.</text>
</comment>
<dbReference type="AlphaFoldDB" id="A0A1Y1VF36"/>
<comment type="subunit">
    <text evidence="7">Component of the dolichol-phosphate mannose (DPM) synthase complex.</text>
</comment>
<dbReference type="PANTHER" id="PTHR15039">
    <property type="entry name" value="DOLICHOL PHOSPHATE-MANNOSE BIOSYNTHESIS REGULATORY PROTEIN"/>
    <property type="match status" value="1"/>
</dbReference>
<reference evidence="8 9" key="1">
    <citation type="submission" date="2016-08" db="EMBL/GenBank/DDBJ databases">
        <title>Genomes of anaerobic fungi encode conserved fungal cellulosomes for biomass hydrolysis.</title>
        <authorList>
            <consortium name="DOE Joint Genome Institute"/>
            <person name="Haitjema C.H."/>
            <person name="Gilmore S.P."/>
            <person name="Henske J.K."/>
            <person name="Solomon K.V."/>
            <person name="De Groot R."/>
            <person name="Kuo A."/>
            <person name="Mondo S.J."/>
            <person name="Salamov A.A."/>
            <person name="Labutti K."/>
            <person name="Zhao Z."/>
            <person name="Chiniquy J."/>
            <person name="Barry K."/>
            <person name="Brewer H.M."/>
            <person name="Purvine S.O."/>
            <person name="Wright A.T."/>
            <person name="Boxma B."/>
            <person name="Van Alen T."/>
            <person name="Hackstein J.H."/>
            <person name="Baker S.E."/>
            <person name="Grigoriev I.V."/>
            <person name="O'Malley M.A."/>
        </authorList>
    </citation>
    <scope>NUCLEOTIDE SEQUENCE [LARGE SCALE GENOMIC DNA]</scope>
    <source>
        <strain evidence="9">finn</strain>
    </source>
</reference>
<dbReference type="GO" id="GO:0030234">
    <property type="term" value="F:enzyme regulator activity"/>
    <property type="evidence" value="ECO:0007669"/>
    <property type="project" value="UniProtKB-UniRule"/>
</dbReference>
<dbReference type="OrthoDB" id="311279at2759"/>
<evidence type="ECO:0000256" key="2">
    <source>
        <dbReference type="ARBA" id="ARBA00005478"/>
    </source>
</evidence>
<sequence>VSIALIDKIVGSVFIAIGSIVCGYYTLWAIILPFFPQDSKIQSYFLPRKYAVILPLLTLILGVSAIFGYLYISGQQQAKKKEKST</sequence>
<dbReference type="Pfam" id="PF07297">
    <property type="entry name" value="DPM2"/>
    <property type="match status" value="1"/>
</dbReference>
<evidence type="ECO:0000256" key="7">
    <source>
        <dbReference type="RuleBase" id="RU365084"/>
    </source>
</evidence>
<keyword evidence="8" id="KW-0328">Glycosyltransferase</keyword>
<keyword evidence="8" id="KW-0808">Transferase</keyword>
<feature type="non-terminal residue" evidence="8">
    <location>
        <position position="1"/>
    </location>
</feature>
<evidence type="ECO:0000256" key="3">
    <source>
        <dbReference type="ARBA" id="ARBA00022692"/>
    </source>
</evidence>
<dbReference type="InterPro" id="IPR009914">
    <property type="entry name" value="DPM2"/>
</dbReference>
<keyword evidence="6 7" id="KW-0472">Membrane</keyword>
<keyword evidence="4 7" id="KW-0256">Endoplasmic reticulum</keyword>
<dbReference type="GO" id="GO:0006506">
    <property type="term" value="P:GPI anchor biosynthetic process"/>
    <property type="evidence" value="ECO:0007669"/>
    <property type="project" value="TreeGrafter"/>
</dbReference>
<protein>
    <recommendedName>
        <fullName evidence="7">Dolichol phosphate-mannose biosynthesis regulatory protein</fullName>
    </recommendedName>
</protein>
<evidence type="ECO:0000313" key="8">
    <source>
        <dbReference type="EMBL" id="ORX54704.1"/>
    </source>
</evidence>
<comment type="subcellular location">
    <subcellularLocation>
        <location evidence="1 7">Endoplasmic reticulum membrane</location>
        <topology evidence="1 7">Multi-pass membrane protein</topology>
    </subcellularLocation>
</comment>
<dbReference type="GO" id="GO:0033185">
    <property type="term" value="C:dolichol-phosphate-mannose synthase complex"/>
    <property type="evidence" value="ECO:0007669"/>
    <property type="project" value="TreeGrafter"/>
</dbReference>
<dbReference type="GO" id="GO:0016757">
    <property type="term" value="F:glycosyltransferase activity"/>
    <property type="evidence" value="ECO:0007669"/>
    <property type="project" value="UniProtKB-KW"/>
</dbReference>
<evidence type="ECO:0000313" key="9">
    <source>
        <dbReference type="Proteomes" id="UP000193719"/>
    </source>
</evidence>
<evidence type="ECO:0000256" key="5">
    <source>
        <dbReference type="ARBA" id="ARBA00022989"/>
    </source>
</evidence>
<gene>
    <name evidence="8" type="ORF">BCR36DRAFT_581589</name>
</gene>
<accession>A0A1Y1VF36</accession>
<reference evidence="8 9" key="2">
    <citation type="submission" date="2016-08" db="EMBL/GenBank/DDBJ databases">
        <title>Pervasive Adenine N6-methylation of Active Genes in Fungi.</title>
        <authorList>
            <consortium name="DOE Joint Genome Institute"/>
            <person name="Mondo S.J."/>
            <person name="Dannebaum R.O."/>
            <person name="Kuo R.C."/>
            <person name="Labutti K."/>
            <person name="Haridas S."/>
            <person name="Kuo A."/>
            <person name="Salamov A."/>
            <person name="Ahrendt S.R."/>
            <person name="Lipzen A."/>
            <person name="Sullivan W."/>
            <person name="Andreopoulos W.B."/>
            <person name="Clum A."/>
            <person name="Lindquist E."/>
            <person name="Daum C."/>
            <person name="Ramamoorthy G.K."/>
            <person name="Gryganskyi A."/>
            <person name="Culley D."/>
            <person name="Magnuson J.K."/>
            <person name="James T.Y."/>
            <person name="O'Malley M.A."/>
            <person name="Stajich J.E."/>
            <person name="Spatafora J.W."/>
            <person name="Visel A."/>
            <person name="Grigoriev I.V."/>
        </authorList>
    </citation>
    <scope>NUCLEOTIDE SEQUENCE [LARGE SCALE GENOMIC DNA]</scope>
    <source>
        <strain evidence="9">finn</strain>
    </source>
</reference>
<keyword evidence="3 7" id="KW-0812">Transmembrane</keyword>
<evidence type="ECO:0000256" key="4">
    <source>
        <dbReference type="ARBA" id="ARBA00022824"/>
    </source>
</evidence>
<feature type="transmembrane region" description="Helical" evidence="7">
    <location>
        <begin position="50"/>
        <end position="72"/>
    </location>
</feature>
<dbReference type="PANTHER" id="PTHR15039:SF11">
    <property type="entry name" value="DOLICHOL PHOSPHATE-MANNOSE BIOSYNTHESIS REGULATORY PROTEIN"/>
    <property type="match status" value="1"/>
</dbReference>
<comment type="function">
    <text evidence="7">Regulatory subunit of the dolichol-phosphate mannose (DPM) synthase complex; essential for the ER localization.</text>
</comment>
<dbReference type="GO" id="GO:0005789">
    <property type="term" value="C:endoplasmic reticulum membrane"/>
    <property type="evidence" value="ECO:0007669"/>
    <property type="project" value="UniProtKB-SubCell"/>
</dbReference>
<keyword evidence="9" id="KW-1185">Reference proteome</keyword>
<dbReference type="UniPathway" id="UPA00378"/>
<proteinExistence type="inferred from homology"/>
<dbReference type="STRING" id="1754191.A0A1Y1VF36"/>
<comment type="pathway">
    <text evidence="7">Protein modification; protein glycosylation.</text>
</comment>
<organism evidence="8 9">
    <name type="scientific">Piromyces finnis</name>
    <dbReference type="NCBI Taxonomy" id="1754191"/>
    <lineage>
        <taxon>Eukaryota</taxon>
        <taxon>Fungi</taxon>
        <taxon>Fungi incertae sedis</taxon>
        <taxon>Chytridiomycota</taxon>
        <taxon>Chytridiomycota incertae sedis</taxon>
        <taxon>Neocallimastigomycetes</taxon>
        <taxon>Neocallimastigales</taxon>
        <taxon>Neocallimastigaceae</taxon>
        <taxon>Piromyces</taxon>
    </lineage>
</organism>
<keyword evidence="5 7" id="KW-1133">Transmembrane helix</keyword>
<dbReference type="GO" id="GO:0180047">
    <property type="term" value="P:dolichol phosphate mannose biosynthetic process"/>
    <property type="evidence" value="ECO:0007669"/>
    <property type="project" value="InterPro"/>
</dbReference>